<sequence length="132" mass="15100">MALLPLRTKFKGPAPKEADKDIIDEALYYFKANMFARNFEIKSPADRTLIYLTLYIVECLKRLQKCSNKTIGMKEMASFALSQDIPVPGEANFPLNAYFKAPSDRAEEGIVKRFIEFFTFSYYPKSSVTIGF</sequence>
<evidence type="ECO:0000256" key="5">
    <source>
        <dbReference type="ARBA" id="ARBA00023212"/>
    </source>
</evidence>
<dbReference type="WBParaSite" id="SBAD_0001191501-mRNA-1">
    <property type="protein sequence ID" value="SBAD_0001191501-mRNA-1"/>
    <property type="gene ID" value="SBAD_0001191501"/>
</dbReference>
<organism evidence="8">
    <name type="scientific">Soboliphyme baturini</name>
    <dbReference type="NCBI Taxonomy" id="241478"/>
    <lineage>
        <taxon>Eukaryota</taxon>
        <taxon>Metazoa</taxon>
        <taxon>Ecdysozoa</taxon>
        <taxon>Nematoda</taxon>
        <taxon>Enoplea</taxon>
        <taxon>Dorylaimia</taxon>
        <taxon>Dioctophymatida</taxon>
        <taxon>Dioctophymatoidea</taxon>
        <taxon>Soboliphymatidae</taxon>
        <taxon>Soboliphyme</taxon>
    </lineage>
</organism>
<keyword evidence="5" id="KW-0206">Cytoskeleton</keyword>
<evidence type="ECO:0000256" key="2">
    <source>
        <dbReference type="ARBA" id="ARBA00010856"/>
    </source>
</evidence>
<keyword evidence="3" id="KW-0963">Cytoplasm</keyword>
<dbReference type="AlphaFoldDB" id="A0A183J6N1"/>
<dbReference type="Pfam" id="PF04062">
    <property type="entry name" value="P21-Arc"/>
    <property type="match status" value="1"/>
</dbReference>
<evidence type="ECO:0000256" key="1">
    <source>
        <dbReference type="ARBA" id="ARBA00004245"/>
    </source>
</evidence>
<dbReference type="EMBL" id="UZAM01015840">
    <property type="protein sequence ID" value="VDP40809.1"/>
    <property type="molecule type" value="Genomic_DNA"/>
</dbReference>
<evidence type="ECO:0000256" key="3">
    <source>
        <dbReference type="ARBA" id="ARBA00022490"/>
    </source>
</evidence>
<dbReference type="PIRSF" id="PIRSF016315">
    <property type="entry name" value="ARP2/3_P21-Arc"/>
    <property type="match status" value="1"/>
</dbReference>
<dbReference type="GO" id="GO:0003779">
    <property type="term" value="F:actin binding"/>
    <property type="evidence" value="ECO:0007669"/>
    <property type="project" value="UniProtKB-KW"/>
</dbReference>
<dbReference type="OrthoDB" id="200404at2759"/>
<dbReference type="PANTHER" id="PTHR12391">
    <property type="entry name" value="ARP2/3 COMPLEX 21 KD SUBUNIT"/>
    <property type="match status" value="1"/>
</dbReference>
<dbReference type="GO" id="GO:0030833">
    <property type="term" value="P:regulation of actin filament polymerization"/>
    <property type="evidence" value="ECO:0007669"/>
    <property type="project" value="InterPro"/>
</dbReference>
<reference evidence="6 7" key="2">
    <citation type="submission" date="2018-11" db="EMBL/GenBank/DDBJ databases">
        <authorList>
            <consortium name="Pathogen Informatics"/>
        </authorList>
    </citation>
    <scope>NUCLEOTIDE SEQUENCE [LARGE SCALE GENOMIC DNA]</scope>
</reference>
<comment type="similarity">
    <text evidence="2">Belongs to the ARPC3 family.</text>
</comment>
<dbReference type="Proteomes" id="UP000270296">
    <property type="component" value="Unassembled WGS sequence"/>
</dbReference>
<dbReference type="GO" id="GO:0005885">
    <property type="term" value="C:Arp2/3 protein complex"/>
    <property type="evidence" value="ECO:0007669"/>
    <property type="project" value="InterPro"/>
</dbReference>
<protein>
    <submittedName>
        <fullName evidence="8">Actin-related protein 2/3 complex subunit 3</fullName>
    </submittedName>
</protein>
<accession>A0A183J6N1</accession>
<evidence type="ECO:0000313" key="7">
    <source>
        <dbReference type="Proteomes" id="UP000270296"/>
    </source>
</evidence>
<comment type="subcellular location">
    <subcellularLocation>
        <location evidence="1">Cytoplasm</location>
        <location evidence="1">Cytoskeleton</location>
    </subcellularLocation>
</comment>
<keyword evidence="7" id="KW-1185">Reference proteome</keyword>
<dbReference type="GO" id="GO:0034314">
    <property type="term" value="P:Arp2/3 complex-mediated actin nucleation"/>
    <property type="evidence" value="ECO:0007669"/>
    <property type="project" value="InterPro"/>
</dbReference>
<dbReference type="Gene3D" id="1.10.1760.10">
    <property type="entry name" value="Actin-related protein 2/3 complex subunit 3"/>
    <property type="match status" value="1"/>
</dbReference>
<dbReference type="SUPFAM" id="SSF69060">
    <property type="entry name" value="Arp2/3 complex 21 kDa subunit ARPC3"/>
    <property type="match status" value="1"/>
</dbReference>
<name>A0A183J6N1_9BILA</name>
<gene>
    <name evidence="6" type="ORF">SBAD_LOCUS11529</name>
</gene>
<dbReference type="InterPro" id="IPR007204">
    <property type="entry name" value="ARPC3"/>
</dbReference>
<keyword evidence="4" id="KW-0009">Actin-binding</keyword>
<dbReference type="InterPro" id="IPR036753">
    <property type="entry name" value="ARPC3_sf"/>
</dbReference>
<reference evidence="8" key="1">
    <citation type="submission" date="2016-06" db="UniProtKB">
        <authorList>
            <consortium name="WormBaseParasite"/>
        </authorList>
    </citation>
    <scope>IDENTIFICATION</scope>
</reference>
<evidence type="ECO:0000256" key="4">
    <source>
        <dbReference type="ARBA" id="ARBA00023203"/>
    </source>
</evidence>
<evidence type="ECO:0000313" key="6">
    <source>
        <dbReference type="EMBL" id="VDP40809.1"/>
    </source>
</evidence>
<proteinExistence type="inferred from homology"/>
<evidence type="ECO:0000313" key="8">
    <source>
        <dbReference type="WBParaSite" id="SBAD_0001191501-mRNA-1"/>
    </source>
</evidence>